<evidence type="ECO:0000256" key="1">
    <source>
        <dbReference type="SAM" id="Phobius"/>
    </source>
</evidence>
<dbReference type="OrthoDB" id="797807at2"/>
<comment type="caution">
    <text evidence="2">The sequence shown here is derived from an EMBL/GenBank/DDBJ whole genome shotgun (WGS) entry which is preliminary data.</text>
</comment>
<protein>
    <submittedName>
        <fullName evidence="2">Uncharacterized protein</fullName>
    </submittedName>
</protein>
<dbReference type="RefSeq" id="WP_062696852.1">
    <property type="nucleotide sequence ID" value="NZ_LJOD01000002.1"/>
</dbReference>
<proteinExistence type="predicted"/>
<name>A0A0N0IXB1_CHRID</name>
<reference evidence="2 3" key="1">
    <citation type="journal article" date="2015" name="Genom Data">
        <title>Draft genome sequence of a multidrug-resistant Chryseobacterium indologenes isolate from Malaysia.</title>
        <authorList>
            <person name="Yu C.Y."/>
            <person name="Ang G.Y."/>
            <person name="Cheng H.J."/>
            <person name="Cheong Y.M."/>
            <person name="Yin W.F."/>
            <person name="Chan K.G."/>
        </authorList>
    </citation>
    <scope>NUCLEOTIDE SEQUENCE [LARGE SCALE GENOMIC DNA]</scope>
    <source>
        <strain evidence="2 3">CI_885</strain>
    </source>
</reference>
<dbReference type="EMBL" id="LJOD01000002">
    <property type="protein sequence ID" value="KPE52121.1"/>
    <property type="molecule type" value="Genomic_DNA"/>
</dbReference>
<dbReference type="PATRIC" id="fig|253.9.peg.2160"/>
<evidence type="ECO:0000313" key="3">
    <source>
        <dbReference type="Proteomes" id="UP000037953"/>
    </source>
</evidence>
<accession>A0A0N0IXB1</accession>
<sequence>MKKFLTVIAILAVIFFIILQVFMWYNKNNIMSNQAVFKIYLDVKDEDMDEYFGVEKGTYNKDKHMIVCDLPVNAAAFKPHSQIVNRNIGEISCDEKYNPEMHDKYDQTELTDGGSMTLIILDNSSSVPAQMVNENLGGASIVAKRQVYFDYGKGMINHIVLAKDKIYDYCNK</sequence>
<dbReference type="AlphaFoldDB" id="A0A0N0IXB1"/>
<dbReference type="Proteomes" id="UP000037953">
    <property type="component" value="Unassembled WGS sequence"/>
</dbReference>
<keyword evidence="1" id="KW-0472">Membrane</keyword>
<organism evidence="2 3">
    <name type="scientific">Chryseobacterium indologenes</name>
    <name type="common">Flavobacterium indologenes</name>
    <dbReference type="NCBI Taxonomy" id="253"/>
    <lineage>
        <taxon>Bacteria</taxon>
        <taxon>Pseudomonadati</taxon>
        <taxon>Bacteroidota</taxon>
        <taxon>Flavobacteriia</taxon>
        <taxon>Flavobacteriales</taxon>
        <taxon>Weeksellaceae</taxon>
        <taxon>Chryseobacterium group</taxon>
        <taxon>Chryseobacterium</taxon>
    </lineage>
</organism>
<keyword evidence="1" id="KW-0812">Transmembrane</keyword>
<keyword evidence="1" id="KW-1133">Transmembrane helix</keyword>
<evidence type="ECO:0000313" key="2">
    <source>
        <dbReference type="EMBL" id="KPE52121.1"/>
    </source>
</evidence>
<reference evidence="3" key="2">
    <citation type="submission" date="2015-09" db="EMBL/GenBank/DDBJ databases">
        <title>Draft genome sequence of a multidrug-resistant Chryseobacterium indologenes isolate from Malaysia.</title>
        <authorList>
            <person name="Yu C.Y."/>
            <person name="Ang G.Y."/>
            <person name="Chan K.-G."/>
        </authorList>
    </citation>
    <scope>NUCLEOTIDE SEQUENCE [LARGE SCALE GENOMIC DNA]</scope>
    <source>
        <strain evidence="3">CI_885</strain>
    </source>
</reference>
<gene>
    <name evidence="2" type="ORF">AOB46_04355</name>
</gene>
<feature type="transmembrane region" description="Helical" evidence="1">
    <location>
        <begin position="7"/>
        <end position="25"/>
    </location>
</feature>